<dbReference type="NCBIfam" id="NF003698">
    <property type="entry name" value="PRK05309.1"/>
    <property type="match status" value="1"/>
</dbReference>
<keyword evidence="4 7" id="KW-0689">Ribosomal protein</keyword>
<proteinExistence type="inferred from homology"/>
<dbReference type="PROSITE" id="PS00054">
    <property type="entry name" value="RIBOSOMAL_S11"/>
    <property type="match status" value="1"/>
</dbReference>
<geneLocation type="chloroplast" evidence="9"/>
<dbReference type="InterPro" id="IPR019981">
    <property type="entry name" value="Ribosomal_uS11_bac-type"/>
</dbReference>
<dbReference type="Pfam" id="PF00411">
    <property type="entry name" value="Ribosomal_S11"/>
    <property type="match status" value="1"/>
</dbReference>
<evidence type="ECO:0000256" key="2">
    <source>
        <dbReference type="ARBA" id="ARBA00022730"/>
    </source>
</evidence>
<keyword evidence="5 7" id="KW-0687">Ribonucleoprotein</keyword>
<keyword evidence="2 7" id="KW-0699">rRNA-binding</keyword>
<comment type="subunit">
    <text evidence="7">Part of the 30S ribosomal subunit.</text>
</comment>
<organism evidence="9">
    <name type="scientific">Trachelomonas volvocina</name>
    <dbReference type="NCBI Taxonomy" id="103340"/>
    <lineage>
        <taxon>Eukaryota</taxon>
        <taxon>Discoba</taxon>
        <taxon>Euglenozoa</taxon>
        <taxon>Euglenida</taxon>
        <taxon>Spirocuta</taxon>
        <taxon>Euglenophyceae</taxon>
        <taxon>Euglenales</taxon>
        <taxon>Euglenaceae</taxon>
        <taxon>Trachelomonas</taxon>
    </lineage>
</organism>
<protein>
    <recommendedName>
        <fullName evidence="6 7">Small ribosomal subunit protein uS11c</fullName>
    </recommendedName>
</protein>
<evidence type="ECO:0000256" key="7">
    <source>
        <dbReference type="HAMAP-Rule" id="MF_01310"/>
    </source>
</evidence>
<reference evidence="9" key="1">
    <citation type="journal article" date="2015" name="J. Eukaryot. Microbiol.">
        <title>Chloroplast Genome Evolution in the Euglenaceae.</title>
        <authorList>
            <person name="Bennett M.S."/>
            <person name="Triemer R.E."/>
        </authorList>
    </citation>
    <scope>NUCLEOTIDE SEQUENCE</scope>
    <source>
        <strain evidence="9">UTEX 1327</strain>
    </source>
</reference>
<dbReference type="GO" id="GO:0009507">
    <property type="term" value="C:chloroplast"/>
    <property type="evidence" value="ECO:0007669"/>
    <property type="project" value="UniProtKB-SubCell"/>
</dbReference>
<evidence type="ECO:0000256" key="1">
    <source>
        <dbReference type="ARBA" id="ARBA00006194"/>
    </source>
</evidence>
<dbReference type="SUPFAM" id="SSF53137">
    <property type="entry name" value="Translational machinery components"/>
    <property type="match status" value="1"/>
</dbReference>
<gene>
    <name evidence="7 9" type="primary">rps11</name>
</gene>
<dbReference type="GO" id="GO:1990904">
    <property type="term" value="C:ribonucleoprotein complex"/>
    <property type="evidence" value="ECO:0007669"/>
    <property type="project" value="UniProtKB-KW"/>
</dbReference>
<comment type="similarity">
    <text evidence="1 7 8">Belongs to the universal ribosomal protein uS11 family.</text>
</comment>
<evidence type="ECO:0000256" key="4">
    <source>
        <dbReference type="ARBA" id="ARBA00022980"/>
    </source>
</evidence>
<comment type="subcellular location">
    <subcellularLocation>
        <location evidence="7">Plastid</location>
        <location evidence="7">Chloroplast</location>
    </subcellularLocation>
</comment>
<dbReference type="EMBL" id="KP686077">
    <property type="protein sequence ID" value="AKL82457.1"/>
    <property type="molecule type" value="Genomic_DNA"/>
</dbReference>
<dbReference type="InterPro" id="IPR036967">
    <property type="entry name" value="Ribosomal_uS11_sf"/>
</dbReference>
<sequence>MVKKKSGVKIVRRKVYRGVVNIYVSFNNTIVSISDMKGNVFAWASAGLCGFKGTRKGTPFAAQTATEFALRKAIDFGIKQVQINISGPGAGREMAIRSVQSLGIGIITIKDVTSLPHNGCRPSKKRRV</sequence>
<keyword evidence="3 7" id="KW-0694">RNA-binding</keyword>
<dbReference type="NCBIfam" id="TIGR03632">
    <property type="entry name" value="uS11_bact"/>
    <property type="match status" value="1"/>
</dbReference>
<dbReference type="PIRSF" id="PIRSF002131">
    <property type="entry name" value="Ribosomal_S11"/>
    <property type="match status" value="1"/>
</dbReference>
<accession>A0A0G3VQY8</accession>
<dbReference type="GO" id="GO:0006412">
    <property type="term" value="P:translation"/>
    <property type="evidence" value="ECO:0007669"/>
    <property type="project" value="UniProtKB-UniRule"/>
</dbReference>
<evidence type="ECO:0000256" key="3">
    <source>
        <dbReference type="ARBA" id="ARBA00022884"/>
    </source>
</evidence>
<keyword evidence="9" id="KW-0934">Plastid</keyword>
<dbReference type="Gene3D" id="3.30.420.80">
    <property type="entry name" value="Ribosomal protein S11"/>
    <property type="match status" value="1"/>
</dbReference>
<dbReference type="InterPro" id="IPR018102">
    <property type="entry name" value="Ribosomal_uS11_CS"/>
</dbReference>
<evidence type="ECO:0000256" key="8">
    <source>
        <dbReference type="RuleBase" id="RU003629"/>
    </source>
</evidence>
<dbReference type="GO" id="GO:0003735">
    <property type="term" value="F:structural constituent of ribosome"/>
    <property type="evidence" value="ECO:0007669"/>
    <property type="project" value="InterPro"/>
</dbReference>
<dbReference type="InterPro" id="IPR001971">
    <property type="entry name" value="Ribosomal_uS11"/>
</dbReference>
<evidence type="ECO:0000256" key="5">
    <source>
        <dbReference type="ARBA" id="ARBA00023274"/>
    </source>
</evidence>
<keyword evidence="9" id="KW-0150">Chloroplast</keyword>
<dbReference type="GO" id="GO:0005840">
    <property type="term" value="C:ribosome"/>
    <property type="evidence" value="ECO:0007669"/>
    <property type="project" value="UniProtKB-KW"/>
</dbReference>
<name>A0A0G3VQY8_9EUGL</name>
<dbReference type="GeneID" id="24571497"/>
<dbReference type="HAMAP" id="MF_01310">
    <property type="entry name" value="Ribosomal_uS11"/>
    <property type="match status" value="1"/>
</dbReference>
<dbReference type="GO" id="GO:0019843">
    <property type="term" value="F:rRNA binding"/>
    <property type="evidence" value="ECO:0007669"/>
    <property type="project" value="UniProtKB-UniRule"/>
</dbReference>
<dbReference type="RefSeq" id="YP_009145544.1">
    <property type="nucleotide sequence ID" value="NC_027288.1"/>
</dbReference>
<dbReference type="PANTHER" id="PTHR11759">
    <property type="entry name" value="40S RIBOSOMAL PROTEIN S14/30S RIBOSOMAL PROTEIN S11"/>
    <property type="match status" value="1"/>
</dbReference>
<dbReference type="AlphaFoldDB" id="A0A0G3VQY8"/>
<evidence type="ECO:0000313" key="9">
    <source>
        <dbReference type="EMBL" id="AKL82457.1"/>
    </source>
</evidence>
<evidence type="ECO:0000256" key="6">
    <source>
        <dbReference type="ARBA" id="ARBA00035260"/>
    </source>
</evidence>